<evidence type="ECO:0000256" key="1">
    <source>
        <dbReference type="ARBA" id="ARBA00004123"/>
    </source>
</evidence>
<evidence type="ECO:0000256" key="3">
    <source>
        <dbReference type="ARBA" id="ARBA00022694"/>
    </source>
</evidence>
<evidence type="ECO:0000259" key="4">
    <source>
        <dbReference type="Pfam" id="PF13966"/>
    </source>
</evidence>
<comment type="subcellular location">
    <subcellularLocation>
        <location evidence="1">Nucleus</location>
    </subcellularLocation>
</comment>
<gene>
    <name evidence="5" type="ORF">SVIM_LOCUS182632</name>
</gene>
<comment type="similarity">
    <text evidence="2">Belongs to the eukaryotic/archaeal RNase P protein component 3 family.</text>
</comment>
<dbReference type="Pfam" id="PF13966">
    <property type="entry name" value="zf-RVT"/>
    <property type="match status" value="1"/>
</dbReference>
<reference evidence="5" key="1">
    <citation type="submission" date="2019-03" db="EMBL/GenBank/DDBJ databases">
        <authorList>
            <person name="Mank J."/>
            <person name="Almeida P."/>
        </authorList>
    </citation>
    <scope>NUCLEOTIDE SEQUENCE</scope>
    <source>
        <strain evidence="5">78183</strain>
    </source>
</reference>
<dbReference type="EMBL" id="CAADRP010001113">
    <property type="protein sequence ID" value="VFU36370.1"/>
    <property type="molecule type" value="Genomic_DNA"/>
</dbReference>
<proteinExistence type="inferred from homology"/>
<dbReference type="InterPro" id="IPR026960">
    <property type="entry name" value="RVT-Znf"/>
</dbReference>
<feature type="domain" description="Reverse transcriptase zinc-binding" evidence="4">
    <location>
        <begin position="34"/>
        <end position="118"/>
    </location>
</feature>
<evidence type="ECO:0000256" key="2">
    <source>
        <dbReference type="ARBA" id="ARBA00007331"/>
    </source>
</evidence>
<dbReference type="GO" id="GO:0003723">
    <property type="term" value="F:RNA binding"/>
    <property type="evidence" value="ECO:0007669"/>
    <property type="project" value="TreeGrafter"/>
</dbReference>
<dbReference type="InterPro" id="IPR016195">
    <property type="entry name" value="Pol/histidinol_Pase-like"/>
</dbReference>
<organism evidence="5">
    <name type="scientific">Salix viminalis</name>
    <name type="common">Common osier</name>
    <name type="synonym">Basket willow</name>
    <dbReference type="NCBI Taxonomy" id="40686"/>
    <lineage>
        <taxon>Eukaryota</taxon>
        <taxon>Viridiplantae</taxon>
        <taxon>Streptophyta</taxon>
        <taxon>Embryophyta</taxon>
        <taxon>Tracheophyta</taxon>
        <taxon>Spermatophyta</taxon>
        <taxon>Magnoliopsida</taxon>
        <taxon>eudicotyledons</taxon>
        <taxon>Gunneridae</taxon>
        <taxon>Pentapetalae</taxon>
        <taxon>rosids</taxon>
        <taxon>fabids</taxon>
        <taxon>Malpighiales</taxon>
        <taxon>Salicaceae</taxon>
        <taxon>Saliceae</taxon>
        <taxon>Salix</taxon>
    </lineage>
</organism>
<dbReference type="SUPFAM" id="SSF89550">
    <property type="entry name" value="PHP domain-like"/>
    <property type="match status" value="1"/>
</dbReference>
<protein>
    <recommendedName>
        <fullName evidence="4">Reverse transcriptase zinc-binding domain-containing protein</fullName>
    </recommendedName>
</protein>
<dbReference type="Pfam" id="PF01876">
    <property type="entry name" value="RNase_P_p30"/>
    <property type="match status" value="1"/>
</dbReference>
<evidence type="ECO:0000313" key="5">
    <source>
        <dbReference type="EMBL" id="VFU36370.1"/>
    </source>
</evidence>
<dbReference type="GO" id="GO:0008033">
    <property type="term" value="P:tRNA processing"/>
    <property type="evidence" value="ECO:0007669"/>
    <property type="project" value="UniProtKB-KW"/>
</dbReference>
<name>A0A6N2L8I8_SALVM</name>
<dbReference type="Gene3D" id="3.20.20.140">
    <property type="entry name" value="Metal-dependent hydrolases"/>
    <property type="match status" value="1"/>
</dbReference>
<sequence>MQIVMSIVGYTPPTQDGLADMVVWDHSSNGRLTIRTTYMVLEERGVMVQDPIWRLIRKWQSMERIKVFIWTVNHNSIMNNDLRWQRHLTANRCCYHCGTEVETLTHALRDCPKARKIWEVFVKIEERECHRKNQQSKPLIKTLNHLRVKELDMGGFFDLNIPQDITKTTRIKLAVKAMELGYSGIAYNRNIKGIMSDHDRCSIPLLSLSSLLDVAPSLAFSVNFHRDLLGIPRSSPFRQYTRLTVSADTPSQAQVLNSGNPVLKTYDFVAVKPLSQTAFDHACLKAEVDIIAIDFSEKLPFRLKLPMVKAAIERGVYFEITYSDLIADIQVRRQMIPSAKMNFISHLLPPLTDTIFSANPNSPTRHSSSLEAPPLTAFFCMKVVEVM</sequence>
<keyword evidence="3" id="KW-0819">tRNA processing</keyword>
<accession>A0A6N2L8I8</accession>
<dbReference type="InterPro" id="IPR002738">
    <property type="entry name" value="RNase_P_p30"/>
</dbReference>
<dbReference type="GO" id="GO:0005655">
    <property type="term" value="C:nucleolar ribonuclease P complex"/>
    <property type="evidence" value="ECO:0007669"/>
    <property type="project" value="TreeGrafter"/>
</dbReference>
<dbReference type="PANTHER" id="PTHR13031:SF0">
    <property type="entry name" value="RIBONUCLEASE P PROTEIN SUBUNIT P30"/>
    <property type="match status" value="1"/>
</dbReference>
<dbReference type="PANTHER" id="PTHR13031">
    <property type="entry name" value="RIBONUCLEASE P SUBUNIT P30"/>
    <property type="match status" value="1"/>
</dbReference>
<dbReference type="AlphaFoldDB" id="A0A6N2L8I8"/>